<dbReference type="Gene3D" id="2.40.170.20">
    <property type="entry name" value="TonB-dependent receptor, beta-barrel domain"/>
    <property type="match status" value="1"/>
</dbReference>
<dbReference type="Gene3D" id="2.170.130.10">
    <property type="entry name" value="TonB-dependent receptor, plug domain"/>
    <property type="match status" value="1"/>
</dbReference>
<evidence type="ECO:0000256" key="1">
    <source>
        <dbReference type="ARBA" id="ARBA00004442"/>
    </source>
</evidence>
<feature type="signal peptide" evidence="7">
    <location>
        <begin position="1"/>
        <end position="20"/>
    </location>
</feature>
<comment type="caution">
    <text evidence="10">The sequence shown here is derived from an EMBL/GenBank/DDBJ whole genome shotgun (WGS) entry which is preliminary data.</text>
</comment>
<dbReference type="Proteomes" id="UP000175989">
    <property type="component" value="Unassembled WGS sequence"/>
</dbReference>
<organism evidence="10 11">
    <name type="scientific">Duganella phyllosphaerae</name>
    <dbReference type="NCBI Taxonomy" id="762836"/>
    <lineage>
        <taxon>Bacteria</taxon>
        <taxon>Pseudomonadati</taxon>
        <taxon>Pseudomonadota</taxon>
        <taxon>Betaproteobacteria</taxon>
        <taxon>Burkholderiales</taxon>
        <taxon>Oxalobacteraceae</taxon>
        <taxon>Telluria group</taxon>
        <taxon>Duganella</taxon>
    </lineage>
</organism>
<dbReference type="Pfam" id="PF00593">
    <property type="entry name" value="TonB_dep_Rec_b-barrel"/>
    <property type="match status" value="1"/>
</dbReference>
<keyword evidence="4" id="KW-0998">Cell outer membrane</keyword>
<dbReference type="NCBIfam" id="TIGR01782">
    <property type="entry name" value="TonB-Xanth-Caul"/>
    <property type="match status" value="1"/>
</dbReference>
<dbReference type="InterPro" id="IPR010104">
    <property type="entry name" value="TonB_rcpt_bac"/>
</dbReference>
<dbReference type="InterPro" id="IPR036942">
    <property type="entry name" value="Beta-barrel_TonB_sf"/>
</dbReference>
<keyword evidence="11" id="KW-1185">Reference proteome</keyword>
<dbReference type="AlphaFoldDB" id="A0A1E7WHV3"/>
<gene>
    <name evidence="10" type="ORF">DUPY_33470</name>
</gene>
<evidence type="ECO:0000256" key="3">
    <source>
        <dbReference type="ARBA" id="ARBA00023136"/>
    </source>
</evidence>
<dbReference type="EMBL" id="LROM01000093">
    <property type="protein sequence ID" value="OEZ98074.1"/>
    <property type="molecule type" value="Genomic_DNA"/>
</dbReference>
<proteinExistence type="inferred from homology"/>
<feature type="domain" description="TonB-dependent receptor-like beta-barrel" evidence="8">
    <location>
        <begin position="324"/>
        <end position="847"/>
    </location>
</feature>
<evidence type="ECO:0000313" key="10">
    <source>
        <dbReference type="EMBL" id="OEZ98074.1"/>
    </source>
</evidence>
<dbReference type="Pfam" id="PF07715">
    <property type="entry name" value="Plug"/>
    <property type="match status" value="1"/>
</dbReference>
<protein>
    <submittedName>
        <fullName evidence="10">TonB dependent receptor</fullName>
    </submittedName>
</protein>
<keyword evidence="10" id="KW-0675">Receptor</keyword>
<dbReference type="SUPFAM" id="SSF56935">
    <property type="entry name" value="Porins"/>
    <property type="match status" value="1"/>
</dbReference>
<dbReference type="InterPro" id="IPR000531">
    <property type="entry name" value="Beta-barrel_TonB"/>
</dbReference>
<evidence type="ECO:0000256" key="2">
    <source>
        <dbReference type="ARBA" id="ARBA00009810"/>
    </source>
</evidence>
<dbReference type="PANTHER" id="PTHR40980">
    <property type="entry name" value="PLUG DOMAIN-CONTAINING PROTEIN"/>
    <property type="match status" value="1"/>
</dbReference>
<evidence type="ECO:0000256" key="6">
    <source>
        <dbReference type="SAM" id="MobiDB-lite"/>
    </source>
</evidence>
<dbReference type="CDD" id="cd01347">
    <property type="entry name" value="ligand_gated_channel"/>
    <property type="match status" value="1"/>
</dbReference>
<feature type="compositionally biased region" description="Polar residues" evidence="6">
    <location>
        <begin position="655"/>
        <end position="670"/>
    </location>
</feature>
<dbReference type="RefSeq" id="WP_070249527.1">
    <property type="nucleotide sequence ID" value="NZ_LROM01000093.1"/>
</dbReference>
<keyword evidence="3 5" id="KW-0472">Membrane</keyword>
<evidence type="ECO:0000259" key="9">
    <source>
        <dbReference type="Pfam" id="PF07715"/>
    </source>
</evidence>
<evidence type="ECO:0000256" key="7">
    <source>
        <dbReference type="SAM" id="SignalP"/>
    </source>
</evidence>
<keyword evidence="5" id="KW-0798">TonB box</keyword>
<keyword evidence="7" id="KW-0732">Signal</keyword>
<accession>A0A1E7WHV3</accession>
<dbReference type="GO" id="GO:0009279">
    <property type="term" value="C:cell outer membrane"/>
    <property type="evidence" value="ECO:0007669"/>
    <property type="project" value="UniProtKB-SubCell"/>
</dbReference>
<evidence type="ECO:0000256" key="4">
    <source>
        <dbReference type="ARBA" id="ARBA00023237"/>
    </source>
</evidence>
<dbReference type="PATRIC" id="fig|762836.4.peg.3443"/>
<dbReference type="InterPro" id="IPR012910">
    <property type="entry name" value="Plug_dom"/>
</dbReference>
<comment type="similarity">
    <text evidence="2 5">Belongs to the TonB-dependent receptor family.</text>
</comment>
<evidence type="ECO:0000259" key="8">
    <source>
        <dbReference type="Pfam" id="PF00593"/>
    </source>
</evidence>
<dbReference type="InterPro" id="IPR037066">
    <property type="entry name" value="Plug_dom_sf"/>
</dbReference>
<feature type="region of interest" description="Disordered" evidence="6">
    <location>
        <begin position="655"/>
        <end position="675"/>
    </location>
</feature>
<dbReference type="OrthoDB" id="8727862at2"/>
<dbReference type="PANTHER" id="PTHR40980:SF3">
    <property type="entry name" value="TONB-DEPENDENT RECEPTOR-LIKE BETA-BARREL DOMAIN-CONTAINING PROTEIN"/>
    <property type="match status" value="1"/>
</dbReference>
<evidence type="ECO:0000256" key="5">
    <source>
        <dbReference type="RuleBase" id="RU003357"/>
    </source>
</evidence>
<sequence>MKHKKMSLLIATLFSTPLMAQQAFAQEAQAAQAAAPAAQAATPAAPVAGEIQQVNVTGIRASVRNALAVKEASNSMVEVIASEDIGKLPDTTIAESLARLPGLSSGLDRGNASQIVARGMGPRFIGATLNGRELASSEPDRAVRFEQFPSESISGATVYKTQNADLVEGGIATSIDLQTVSPLKYNGRQLNFKADVLHYNIAKDIAGADKNKPRVGGIWIDQFLDKTLGAAIAFSYQDQPSVQKNVRHWGFNENNSVDMNGDGNVDKTPWGFQDDVRRGSNKRSSVLGKVEYKPNSDVLITADTYYARTKIDEAQMQHWTGDLGNWDGGNSNNFSNLDIRNGYVAGGTVNWNRVINNDAHWIQDASVSASGLNAKVNVGEWKVETDLSTSHALRSSQWRDLRQNSLSSIPVSVNWSFTGNERQQYSFGGIDTGNPANFEAPTLYVDTDGHVKDLLNAASVTAARPIENSIVSRIKVGVRATDREKSYRQTTWQLAQQNAIPASAYETVNVAGFPSYFVLKDFYGTIGNAFGPDAFNPNGKVGTADQVRNDQLAGWRVKERSTSAFVQGDLDGEAFGKTYRGNVGVRLVHTKTDSYGMGSINGSTPSAVEQGTSYTEILPSLNLIFNLDEAQEHQVRFGLARAMSRPPLDELRASRNLSQAGTSQPQTGSAGNPDLKPMMANQVDLAYQWYFQKGSLVSVGGFYKQLQRYIAITQSDNITRSVNGEGGNIRGVELVYQQAFTGLPAPFDGLGIASNYAYTASTVREQVPVGNPFPIEGLMRNNGGVTLWYEKAGYEARISANHHSSFVRNPSWSAGQLLVNEAETFVTLNLAKQITPNVQVRFGIDNLTNQKAVYTSANNPLQQEVTEFGRRFNLGLSFKL</sequence>
<reference evidence="11" key="1">
    <citation type="journal article" date="2016" name="Front. Microbiol.">
        <title>Molecular Keys to the Janthinobacterium and Duganella spp. Interaction with the Plant Pathogen Fusarium graminearum.</title>
        <authorList>
            <person name="Haack F.S."/>
            <person name="Poehlein A."/>
            <person name="Kroger C."/>
            <person name="Voigt C.A."/>
            <person name="Piepenbring M."/>
            <person name="Bode H.B."/>
            <person name="Daniel R."/>
            <person name="Schafer W."/>
            <person name="Streit W.R."/>
        </authorList>
    </citation>
    <scope>NUCLEOTIDE SEQUENCE [LARGE SCALE GENOMIC DNA]</scope>
    <source>
        <strain evidence="11">T54</strain>
    </source>
</reference>
<evidence type="ECO:0000313" key="11">
    <source>
        <dbReference type="Proteomes" id="UP000175989"/>
    </source>
</evidence>
<comment type="subcellular location">
    <subcellularLocation>
        <location evidence="1 5">Cell outer membrane</location>
    </subcellularLocation>
</comment>
<feature type="chain" id="PRO_5009207068" evidence="7">
    <location>
        <begin position="21"/>
        <end position="880"/>
    </location>
</feature>
<feature type="domain" description="TonB-dependent receptor plug" evidence="9">
    <location>
        <begin position="72"/>
        <end position="164"/>
    </location>
</feature>
<name>A0A1E7WHV3_9BURK</name>